<evidence type="ECO:0000259" key="3">
    <source>
        <dbReference type="Pfam" id="PF06985"/>
    </source>
</evidence>
<dbReference type="Pfam" id="PF00550">
    <property type="entry name" value="PP-binding"/>
    <property type="match status" value="1"/>
</dbReference>
<dbReference type="InterPro" id="IPR058525">
    <property type="entry name" value="DUF8212"/>
</dbReference>
<feature type="domain" description="Carrier" evidence="1">
    <location>
        <begin position="435"/>
        <end position="490"/>
    </location>
</feature>
<dbReference type="Pfam" id="PF26640">
    <property type="entry name" value="DUF8212"/>
    <property type="match status" value="1"/>
</dbReference>
<evidence type="ECO:0000259" key="4">
    <source>
        <dbReference type="Pfam" id="PF26640"/>
    </source>
</evidence>
<dbReference type="InterPro" id="IPR010730">
    <property type="entry name" value="HET"/>
</dbReference>
<dbReference type="Gene3D" id="1.10.1200.10">
    <property type="entry name" value="ACP-like"/>
    <property type="match status" value="1"/>
</dbReference>
<dbReference type="Pfam" id="PF00975">
    <property type="entry name" value="Thioesterase"/>
    <property type="match status" value="1"/>
</dbReference>
<comment type="caution">
    <text evidence="5">The sequence shown here is derived from an EMBL/GenBank/DDBJ whole genome shotgun (WGS) entry which is preliminary data.</text>
</comment>
<dbReference type="InterPro" id="IPR036736">
    <property type="entry name" value="ACP-like_sf"/>
</dbReference>
<dbReference type="InterPro" id="IPR009081">
    <property type="entry name" value="PP-bd_ACP"/>
</dbReference>
<name>A0AAV9HYU2_9PEZI</name>
<proteinExistence type="predicted"/>
<organism evidence="5 6">
    <name type="scientific">Cladorrhinum samala</name>
    <dbReference type="NCBI Taxonomy" id="585594"/>
    <lineage>
        <taxon>Eukaryota</taxon>
        <taxon>Fungi</taxon>
        <taxon>Dikarya</taxon>
        <taxon>Ascomycota</taxon>
        <taxon>Pezizomycotina</taxon>
        <taxon>Sordariomycetes</taxon>
        <taxon>Sordariomycetidae</taxon>
        <taxon>Sordariales</taxon>
        <taxon>Podosporaceae</taxon>
        <taxon>Cladorrhinum</taxon>
    </lineage>
</organism>
<dbReference type="Pfam" id="PF06985">
    <property type="entry name" value="HET"/>
    <property type="match status" value="1"/>
</dbReference>
<dbReference type="Gene3D" id="3.40.50.1820">
    <property type="entry name" value="alpha/beta hydrolase"/>
    <property type="match status" value="1"/>
</dbReference>
<accession>A0AAV9HYU2</accession>
<evidence type="ECO:0000313" key="6">
    <source>
        <dbReference type="Proteomes" id="UP001321749"/>
    </source>
</evidence>
<dbReference type="SUPFAM" id="SSF47336">
    <property type="entry name" value="ACP-like"/>
    <property type="match status" value="1"/>
</dbReference>
<reference evidence="5" key="1">
    <citation type="journal article" date="2023" name="Mol. Phylogenet. Evol.">
        <title>Genome-scale phylogeny and comparative genomics of the fungal order Sordariales.</title>
        <authorList>
            <person name="Hensen N."/>
            <person name="Bonometti L."/>
            <person name="Westerberg I."/>
            <person name="Brannstrom I.O."/>
            <person name="Guillou S."/>
            <person name="Cros-Aarteil S."/>
            <person name="Calhoun S."/>
            <person name="Haridas S."/>
            <person name="Kuo A."/>
            <person name="Mondo S."/>
            <person name="Pangilinan J."/>
            <person name="Riley R."/>
            <person name="LaButti K."/>
            <person name="Andreopoulos B."/>
            <person name="Lipzen A."/>
            <person name="Chen C."/>
            <person name="Yan M."/>
            <person name="Daum C."/>
            <person name="Ng V."/>
            <person name="Clum A."/>
            <person name="Steindorff A."/>
            <person name="Ohm R.A."/>
            <person name="Martin F."/>
            <person name="Silar P."/>
            <person name="Natvig D.O."/>
            <person name="Lalanne C."/>
            <person name="Gautier V."/>
            <person name="Ament-Velasquez S.L."/>
            <person name="Kruys A."/>
            <person name="Hutchinson M.I."/>
            <person name="Powell A.J."/>
            <person name="Barry K."/>
            <person name="Miller A.N."/>
            <person name="Grigoriev I.V."/>
            <person name="Debuchy R."/>
            <person name="Gladieux P."/>
            <person name="Hiltunen Thoren M."/>
            <person name="Johannesson H."/>
        </authorList>
    </citation>
    <scope>NUCLEOTIDE SEQUENCE</scope>
    <source>
        <strain evidence="5">PSN324</strain>
    </source>
</reference>
<dbReference type="InterPro" id="IPR001031">
    <property type="entry name" value="Thioesterase"/>
</dbReference>
<dbReference type="Proteomes" id="UP001321749">
    <property type="component" value="Unassembled WGS sequence"/>
</dbReference>
<feature type="domain" description="Heterokaryon incompatibility" evidence="3">
    <location>
        <begin position="22"/>
        <end position="153"/>
    </location>
</feature>
<feature type="domain" description="Thioesterase" evidence="2">
    <location>
        <begin position="588"/>
        <end position="662"/>
    </location>
</feature>
<reference evidence="5" key="2">
    <citation type="submission" date="2023-06" db="EMBL/GenBank/DDBJ databases">
        <authorList>
            <consortium name="Lawrence Berkeley National Laboratory"/>
            <person name="Mondo S.J."/>
            <person name="Hensen N."/>
            <person name="Bonometti L."/>
            <person name="Westerberg I."/>
            <person name="Brannstrom I.O."/>
            <person name="Guillou S."/>
            <person name="Cros-Aarteil S."/>
            <person name="Calhoun S."/>
            <person name="Haridas S."/>
            <person name="Kuo A."/>
            <person name="Pangilinan J."/>
            <person name="Riley R."/>
            <person name="Labutti K."/>
            <person name="Andreopoulos B."/>
            <person name="Lipzen A."/>
            <person name="Chen C."/>
            <person name="Yanf M."/>
            <person name="Daum C."/>
            <person name="Ng V."/>
            <person name="Clum A."/>
            <person name="Steindorff A."/>
            <person name="Ohm R."/>
            <person name="Martin F."/>
            <person name="Silar P."/>
            <person name="Natvig D."/>
            <person name="Lalanne C."/>
            <person name="Gautier V."/>
            <person name="Ament-Velasquez S.L."/>
            <person name="Kruys A."/>
            <person name="Hutchinson M.I."/>
            <person name="Powell A.J."/>
            <person name="Barry K."/>
            <person name="Miller A.N."/>
            <person name="Grigoriev I.V."/>
            <person name="Debuchy R."/>
            <person name="Gladieux P."/>
            <person name="Thoren M.H."/>
            <person name="Johannesson H."/>
        </authorList>
    </citation>
    <scope>NUCLEOTIDE SEQUENCE</scope>
    <source>
        <strain evidence="5">PSN324</strain>
    </source>
</reference>
<feature type="domain" description="DUF8212" evidence="4">
    <location>
        <begin position="255"/>
        <end position="279"/>
    </location>
</feature>
<dbReference type="SUPFAM" id="SSF53474">
    <property type="entry name" value="alpha/beta-Hydrolases"/>
    <property type="match status" value="1"/>
</dbReference>
<dbReference type="AlphaFoldDB" id="A0AAV9HYU2"/>
<keyword evidence="6" id="KW-1185">Reference proteome</keyword>
<gene>
    <name evidence="5" type="ORF">QBC42DRAFT_315500</name>
</gene>
<protein>
    <submittedName>
        <fullName evidence="5">Conidial yellow pigment biosynthesis polyketide synthase</fullName>
    </submittedName>
</protein>
<evidence type="ECO:0000259" key="1">
    <source>
        <dbReference type="Pfam" id="PF00550"/>
    </source>
</evidence>
<evidence type="ECO:0000313" key="5">
    <source>
        <dbReference type="EMBL" id="KAK4465150.1"/>
    </source>
</evidence>
<dbReference type="PANTHER" id="PTHR10622">
    <property type="entry name" value="HET DOMAIN-CONTAINING PROTEIN"/>
    <property type="match status" value="1"/>
</dbReference>
<evidence type="ECO:0000259" key="2">
    <source>
        <dbReference type="Pfam" id="PF00975"/>
    </source>
</evidence>
<dbReference type="InterPro" id="IPR029058">
    <property type="entry name" value="AB_hydrolase_fold"/>
</dbReference>
<dbReference type="EMBL" id="MU864942">
    <property type="protein sequence ID" value="KAK4465150.1"/>
    <property type="molecule type" value="Genomic_DNA"/>
</dbReference>
<sequence length="831" mass="92856">MRLIDVKTFELHEFHGDNVPVYVILSHVWGPDEVTFADMQTGSLRTAAEKKQGFSKLAACCQQAISDEYKWAWVDTCCIDKSSSAELSEAINSMFQWYKDAAVCYVYLDDVSLPEQLNEALPSDYPSDSIYAANCFISTYRSKWFTRGWTLQELLAPQYLLFFAHNWQPFAHMPKLLPSEDQHIMKVDLTNTVSLITGIPEKYLSAKAALGQACVAQRMFWASSRNTTRAEDRAYSLLGLFDISMPILYGEGLRKAFARLQAEIMKENPDQTILAWHPTGATLYRLLAESPGDFRHSMHVAQLQREAAGSATWSSFYMTNLGLSITLPVLIPDGGEWRTGTVTSAIPRCTTMAPYERPTQRVISLSVIFLDRDSEGRPIFICRRPPSWAFSEVQGSATNIVLARNVMSRVESRANRSRVSNTSSSTDIVLRGMHILANETGINIESLRDELWLKDIGIDSLLSISIAGRLYEELGVANFGRILALNTVAQFRMRLSHCERLPFAAETPDASLESGLSPESVLVASIRTSSKISTQFVREFSDWIPGEIRTLFVAPDATGSANIFPVPLGWRGMMLLSSFIGGPGEYECSIREISERLVNEIKRHQPHGPYSLGGWSMGGTLAFEIARQLINSGEKVQHLVIVDDLPPLTDKPSEPLDQALAGLYSSRYIERYMTAPIIRFRAPSLRQCYVSSSIAALHKYSCEPIPSDKCPEVCIIWSKKAVGNESMTNSNHPLFPFRLRDGLGPNGWERFLDESKIQMRSVEGDHFTVIGNLWGTIGYLPACNIYGWDHFKALSTSLLNLLRNRTIFSGVGESGPKWTIAVDKLISNLSL</sequence>
<dbReference type="PANTHER" id="PTHR10622:SF10">
    <property type="entry name" value="HET DOMAIN-CONTAINING PROTEIN"/>
    <property type="match status" value="1"/>
</dbReference>